<keyword evidence="4" id="KW-1185">Reference proteome</keyword>
<evidence type="ECO:0000256" key="1">
    <source>
        <dbReference type="PIRSR" id="PIRSR605502-1"/>
    </source>
</evidence>
<feature type="compositionally biased region" description="Low complexity" evidence="2">
    <location>
        <begin position="133"/>
        <end position="153"/>
    </location>
</feature>
<reference evidence="3 4" key="1">
    <citation type="submission" date="2016-11" db="EMBL/GenBank/DDBJ databases">
        <authorList>
            <person name="Jaros S."/>
            <person name="Januszkiewicz K."/>
            <person name="Wedrychowicz H."/>
        </authorList>
    </citation>
    <scope>NUCLEOTIDE SEQUENCE [LARGE SCALE GENOMIC DNA]</scope>
    <source>
        <strain evidence="3 4">CGMCC 4.2025</strain>
    </source>
</reference>
<dbReference type="Proteomes" id="UP000184111">
    <property type="component" value="Unassembled WGS sequence"/>
</dbReference>
<dbReference type="GO" id="GO:0046872">
    <property type="term" value="F:metal ion binding"/>
    <property type="evidence" value="ECO:0007669"/>
    <property type="project" value="UniProtKB-KW"/>
</dbReference>
<dbReference type="AlphaFoldDB" id="A0A1M7GYB1"/>
<evidence type="ECO:0000313" key="4">
    <source>
        <dbReference type="Proteomes" id="UP000184111"/>
    </source>
</evidence>
<dbReference type="InterPro" id="IPR036705">
    <property type="entry name" value="Ribosyl_crysJ1_sf"/>
</dbReference>
<feature type="binding site" evidence="1">
    <location>
        <position position="472"/>
    </location>
    <ligand>
        <name>Mg(2+)</name>
        <dbReference type="ChEBI" id="CHEBI:18420"/>
        <label>1</label>
    </ligand>
</feature>
<dbReference type="STRING" id="310782.SAMN05216499_109110"/>
<dbReference type="EMBL" id="FRBI01000009">
    <property type="protein sequence ID" value="SHM21374.1"/>
    <property type="molecule type" value="Genomic_DNA"/>
</dbReference>
<organism evidence="3 4">
    <name type="scientific">Actinacidiphila paucisporea</name>
    <dbReference type="NCBI Taxonomy" id="310782"/>
    <lineage>
        <taxon>Bacteria</taxon>
        <taxon>Bacillati</taxon>
        <taxon>Actinomycetota</taxon>
        <taxon>Actinomycetes</taxon>
        <taxon>Kitasatosporales</taxon>
        <taxon>Streptomycetaceae</taxon>
        <taxon>Actinacidiphila</taxon>
    </lineage>
</organism>
<dbReference type="InterPro" id="IPR005502">
    <property type="entry name" value="Ribosyl_crysJ1"/>
</dbReference>
<dbReference type="RefSeq" id="WP_073498697.1">
    <property type="nucleotide sequence ID" value="NZ_FRBI01000009.1"/>
</dbReference>
<sequence>MTPHAGDVRLTWVQPEDLIGHELRQAAEDGRDPAEVGRRWLSAGGHLAPPRAGASPVPAAPELRALAERLLDELAAMPGLLDAAEPTELAAIHALAAAWPPPRPGGSGGPAAAPPPPSGHAFRAEPHRPASDGPRAGLAPAGHAGAPPAAPGLRARGRTAVMAGGTAPATGAGDHAVPAGRLEAGWLGRAVGCLLGKPVEKLTLGGIREIARGTGNWPLGGWFTGVGLDPAVAGRHPWNRRSAGTSLAENISGMPEDDDLNYPVLGLLLLERHGHGFSTADVARLWLDELPAGRTFTAERVAYRNLLDGVEPPGTATRRNPFREWIGALIRADVHGWTHPGDPVAAADQAWRDAVLTHTGNGVYGAMFAAAVIARAAGGGADVHACLAAGLDVVPAGSRLARAVRFGVAAARAEPTGTAEGFADVVDALHSAYGDHHWVHVLPNVSLLAAALTHADGDFTGSITRAVSGGWDTDSNGATAGSVAGLLAGSPAALPDRWTDPLRNRLSTTVGGLDGIGFDTLARRTAALAVLPQEGSS</sequence>
<feature type="binding site" evidence="1">
    <location>
        <position position="474"/>
    </location>
    <ligand>
        <name>Mg(2+)</name>
        <dbReference type="ChEBI" id="CHEBI:18420"/>
        <label>1</label>
    </ligand>
</feature>
<protein>
    <submittedName>
        <fullName evidence="3">ADP-ribosylglycohydrolase</fullName>
    </submittedName>
</protein>
<accession>A0A1M7GYB1</accession>
<comment type="cofactor">
    <cofactor evidence="1">
        <name>Mg(2+)</name>
        <dbReference type="ChEBI" id="CHEBI:18420"/>
    </cofactor>
    <text evidence="1">Binds 2 magnesium ions per subunit.</text>
</comment>
<evidence type="ECO:0000256" key="2">
    <source>
        <dbReference type="SAM" id="MobiDB-lite"/>
    </source>
</evidence>
<keyword evidence="1" id="KW-0479">Metal-binding</keyword>
<evidence type="ECO:0000313" key="3">
    <source>
        <dbReference type="EMBL" id="SHM21374.1"/>
    </source>
</evidence>
<dbReference type="GO" id="GO:0016787">
    <property type="term" value="F:hydrolase activity"/>
    <property type="evidence" value="ECO:0007669"/>
    <property type="project" value="UniProtKB-KW"/>
</dbReference>
<dbReference type="Gene3D" id="1.10.4080.10">
    <property type="entry name" value="ADP-ribosylation/Crystallin J1"/>
    <property type="match status" value="1"/>
</dbReference>
<feature type="binding site" evidence="1">
    <location>
        <position position="475"/>
    </location>
    <ligand>
        <name>Mg(2+)</name>
        <dbReference type="ChEBI" id="CHEBI:18420"/>
        <label>1</label>
    </ligand>
</feature>
<name>A0A1M7GYB1_9ACTN</name>
<dbReference type="SUPFAM" id="SSF101478">
    <property type="entry name" value="ADP-ribosylglycohydrolase"/>
    <property type="match status" value="1"/>
</dbReference>
<dbReference type="OrthoDB" id="9814159at2"/>
<keyword evidence="1" id="KW-0460">Magnesium</keyword>
<dbReference type="Pfam" id="PF03747">
    <property type="entry name" value="ADP_ribosyl_GH"/>
    <property type="match status" value="1"/>
</dbReference>
<proteinExistence type="predicted"/>
<feature type="region of interest" description="Disordered" evidence="2">
    <location>
        <begin position="100"/>
        <end position="153"/>
    </location>
</feature>
<gene>
    <name evidence="3" type="ORF">SAMN05216499_109110</name>
</gene>
<keyword evidence="3" id="KW-0378">Hydrolase</keyword>